<reference evidence="2 3" key="1">
    <citation type="submission" date="2022-05" db="EMBL/GenBank/DDBJ databases">
        <authorList>
            <person name="Park J.-S."/>
        </authorList>
    </citation>
    <scope>NUCLEOTIDE SEQUENCE [LARGE SCALE GENOMIC DNA]</scope>
    <source>
        <strain evidence="2 3">2012CJ34-2</strain>
    </source>
</reference>
<dbReference type="EMBL" id="JAMFLX010000002">
    <property type="protein sequence ID" value="MCL6268780.1"/>
    <property type="molecule type" value="Genomic_DNA"/>
</dbReference>
<dbReference type="Pfam" id="PF13474">
    <property type="entry name" value="SnoaL_3"/>
    <property type="match status" value="1"/>
</dbReference>
<dbReference type="Gene3D" id="3.10.450.50">
    <property type="match status" value="2"/>
</dbReference>
<comment type="caution">
    <text evidence="2">The sequence shown here is derived from an EMBL/GenBank/DDBJ whole genome shotgun (WGS) entry which is preliminary data.</text>
</comment>
<dbReference type="SUPFAM" id="SSF54427">
    <property type="entry name" value="NTF2-like"/>
    <property type="match status" value="2"/>
</dbReference>
<dbReference type="Proteomes" id="UP001203338">
    <property type="component" value="Unassembled WGS sequence"/>
</dbReference>
<protein>
    <submittedName>
        <fullName evidence="2">Nuclear transport factor 2 family protein</fullName>
    </submittedName>
</protein>
<sequence length="281" mass="32390">MSSLETFIAEFDQFCRDRDVNRILALNAPGEISGWGVEVRDTYPSRKVLEHHVHERNKRIKRAESRQHPVKIIGEKPGVCLLTKVDFTEHHFDGTTRKYAGRASWFLEWIQESWKIRHGHWSIPLGDTDGPLEFPYQAAEQGNAHERLVDAEFDSLVKWLNLRSSYMNKGDVTGLIEQFAPEGDFIVWGICKGEEINSQNDLQTWYGKVFEKYSIFLSYYDPIAFACGDLVCLSAHGEMTASARNSAKNFTMRPLRSTFILKRCDGDWRIRHQHASVPIKI</sequence>
<gene>
    <name evidence="2" type="ORF">M3P05_02295</name>
</gene>
<evidence type="ECO:0000259" key="1">
    <source>
        <dbReference type="Pfam" id="PF13474"/>
    </source>
</evidence>
<evidence type="ECO:0000313" key="3">
    <source>
        <dbReference type="Proteomes" id="UP001203338"/>
    </source>
</evidence>
<evidence type="ECO:0000313" key="2">
    <source>
        <dbReference type="EMBL" id="MCL6268780.1"/>
    </source>
</evidence>
<dbReference type="InterPro" id="IPR037401">
    <property type="entry name" value="SnoaL-like"/>
</dbReference>
<keyword evidence="3" id="KW-1185">Reference proteome</keyword>
<dbReference type="InterPro" id="IPR032710">
    <property type="entry name" value="NTF2-like_dom_sf"/>
</dbReference>
<dbReference type="RefSeq" id="WP_249697611.1">
    <property type="nucleotide sequence ID" value="NZ_JAMFLX010000002.1"/>
</dbReference>
<feature type="domain" description="SnoaL-like" evidence="1">
    <location>
        <begin position="168"/>
        <end position="279"/>
    </location>
</feature>
<organism evidence="2 3">
    <name type="scientific">Parendozoicomonas callyspongiae</name>
    <dbReference type="NCBI Taxonomy" id="2942213"/>
    <lineage>
        <taxon>Bacteria</taxon>
        <taxon>Pseudomonadati</taxon>
        <taxon>Pseudomonadota</taxon>
        <taxon>Gammaproteobacteria</taxon>
        <taxon>Oceanospirillales</taxon>
        <taxon>Endozoicomonadaceae</taxon>
        <taxon>Parendozoicomonas</taxon>
    </lineage>
</organism>
<name>A0ABT0PBT1_9GAMM</name>
<proteinExistence type="predicted"/>
<accession>A0ABT0PBT1</accession>